<dbReference type="InterPro" id="IPR050407">
    <property type="entry name" value="Geranylgeranyl_reductase"/>
</dbReference>
<gene>
    <name evidence="1" type="ORF">MNBD_ACTINO02-2791</name>
</gene>
<dbReference type="Gene3D" id="3.50.50.60">
    <property type="entry name" value="FAD/NAD(P)-binding domain"/>
    <property type="match status" value="2"/>
</dbReference>
<organism evidence="1">
    <name type="scientific">hydrothermal vent metagenome</name>
    <dbReference type="NCBI Taxonomy" id="652676"/>
    <lineage>
        <taxon>unclassified sequences</taxon>
        <taxon>metagenomes</taxon>
        <taxon>ecological metagenomes</taxon>
    </lineage>
</organism>
<name>A0A3B0SSL3_9ZZZZ</name>
<evidence type="ECO:0000313" key="1">
    <source>
        <dbReference type="EMBL" id="VAW05282.1"/>
    </source>
</evidence>
<dbReference type="AlphaFoldDB" id="A0A3B0SSL3"/>
<dbReference type="PANTHER" id="PTHR42685:SF18">
    <property type="entry name" value="DIGERANYLGERANYLGLYCEROPHOSPHOLIPID REDUCTASE"/>
    <property type="match status" value="1"/>
</dbReference>
<proteinExistence type="predicted"/>
<dbReference type="PRINTS" id="PR00420">
    <property type="entry name" value="RNGMNOXGNASE"/>
</dbReference>
<dbReference type="Pfam" id="PF13450">
    <property type="entry name" value="NAD_binding_8"/>
    <property type="match status" value="1"/>
</dbReference>
<dbReference type="PANTHER" id="PTHR42685">
    <property type="entry name" value="GERANYLGERANYL DIPHOSPHATE REDUCTASE"/>
    <property type="match status" value="1"/>
</dbReference>
<protein>
    <submittedName>
        <fullName evidence="1">Uncharacterized protein</fullName>
    </submittedName>
</protein>
<accession>A0A3B0SSL3</accession>
<reference evidence="1" key="1">
    <citation type="submission" date="2018-06" db="EMBL/GenBank/DDBJ databases">
        <authorList>
            <person name="Zhirakovskaya E."/>
        </authorList>
    </citation>
    <scope>NUCLEOTIDE SEQUENCE</scope>
</reference>
<dbReference type="InterPro" id="IPR036188">
    <property type="entry name" value="FAD/NAD-bd_sf"/>
</dbReference>
<sequence>MPGEVTVIGAGPAGLVAAATLARHGARVRVYEKAATVGHRFTGDFQGLENWSSPVGVIERLARIDVEPGFEQHPFHEVNFYDRRLRKSVARTDDPLFHLVRRGPDSGSLDRALLDQAQEAGAEVLLGQAAPRARRGDIVAIGPRFADGIVSGYVFETELADQAHCIISEELAPAGYAYLLICAGQATLATCLFRGQQAWSDARRRTADAFRTLVPELDLADARPFSGYGSVFGSARFTDEAGRLYVGEAAGLQDPEWGFGMWYAMESGALAAQSLLNGFDYRATAQRRFEPMRKAGFANRFVYERLPRRVVPLLLRRVAPSPGLLHRLRRHWAPSLLKSALSRLVLPVFTRTRLRHRDRSCHSQTCDCVWCSHGETMQFLD</sequence>
<dbReference type="SUPFAM" id="SSF51905">
    <property type="entry name" value="FAD/NAD(P)-binding domain"/>
    <property type="match status" value="1"/>
</dbReference>
<dbReference type="EMBL" id="UOEK01000314">
    <property type="protein sequence ID" value="VAW05282.1"/>
    <property type="molecule type" value="Genomic_DNA"/>
</dbReference>